<proteinExistence type="predicted"/>
<evidence type="ECO:0000313" key="3">
    <source>
        <dbReference type="Proteomes" id="UP000095544"/>
    </source>
</evidence>
<dbReference type="AlphaFoldDB" id="A0A174GVF3"/>
<dbReference type="STRING" id="39482.ERS852491_02906"/>
<gene>
    <name evidence="2" type="ORF">ERS852491_02906</name>
</gene>
<dbReference type="EMBL" id="CYZU01000027">
    <property type="protein sequence ID" value="CUO66702.1"/>
    <property type="molecule type" value="Genomic_DNA"/>
</dbReference>
<dbReference type="SUPFAM" id="SSF51445">
    <property type="entry name" value="(Trans)glycosidases"/>
    <property type="match status" value="1"/>
</dbReference>
<dbReference type="Gene3D" id="3.40.50.880">
    <property type="match status" value="1"/>
</dbReference>
<dbReference type="GO" id="GO:0004565">
    <property type="term" value="F:beta-galactosidase activity"/>
    <property type="evidence" value="ECO:0007669"/>
    <property type="project" value="InterPro"/>
</dbReference>
<dbReference type="Pfam" id="PF14871">
    <property type="entry name" value="GHL6"/>
    <property type="match status" value="1"/>
</dbReference>
<sequence length="696" mass="78767">MSKKYTATRRCYLIDHHSPQPPDVLLNHLDIKEYEDFFETAHIDSLMVYCKDHWGVTYYPSNIKGAQKHQGIKGDWIREVSTLLKEKDIEFVAYYCIEYDEGAARRFPEWRVRQPDGSPLIRDDEFAKWSLCCYQTGYREYCLAQLEEIVKNYTPDALFLDIFGASLCYCDACRSKFASVYHYPLPETTEDILAHKADIVQFLNQNAKDFLEELKQRVKAIDPGLAVTINFSCHYPQEIRDMLDYQFSEPLLKDNWFSSAYARDTAIGQYPILVPGEASQVYNYSSVNEYICDLSSIAAQGCRVGMYSGSQHIDGTLDFEEARRLGKAFTEIEKMEPYLTGRSPVKCAGILQSDLSMTVNLPALHPDAIIRMKRHNPHQNAVLGAMQLCEHAKVPYMVLPERTLTPSLLAQYDVLLLPEVYVIEEDTAALLKEYVANGGLLISSGQSGLWNADSTKRPASSISELFGTGNAAINTEYTANRWSAYLKNTETRSFSGLLSCTTPPVSEHFIETEPAAAAETLLTFVLPCVACDAEHWVNWWSPPPGKDAGLPALLCNSIEKGRTYYMAFDFFTMASLESFQYPHELFRDLLEMEEITPAVRNRTDLPEVIRTAYFETKDSWIIHQISMVPKRFHGDAYPLSGGTLEITQPVGQIEMVYPETRILETEKQDGKTIVKLPEFTLQQIIICGKGGKGVSA</sequence>
<dbReference type="CDD" id="cd03143">
    <property type="entry name" value="A4_beta-galactosidase_middle_domain"/>
    <property type="match status" value="1"/>
</dbReference>
<organism evidence="2 3">
    <name type="scientific">Faecalicatena contorta</name>
    <dbReference type="NCBI Taxonomy" id="39482"/>
    <lineage>
        <taxon>Bacteria</taxon>
        <taxon>Bacillati</taxon>
        <taxon>Bacillota</taxon>
        <taxon>Clostridia</taxon>
        <taxon>Lachnospirales</taxon>
        <taxon>Lachnospiraceae</taxon>
        <taxon>Faecalicatena</taxon>
    </lineage>
</organism>
<protein>
    <submittedName>
        <fullName evidence="2">Uncharacterized protein conserved in bacteria</fullName>
    </submittedName>
</protein>
<reference evidence="2 3" key="1">
    <citation type="submission" date="2015-09" db="EMBL/GenBank/DDBJ databases">
        <authorList>
            <consortium name="Pathogen Informatics"/>
        </authorList>
    </citation>
    <scope>NUCLEOTIDE SEQUENCE [LARGE SCALE GENOMIC DNA]</scope>
    <source>
        <strain evidence="2 3">2789STDY5834876</strain>
    </source>
</reference>
<dbReference type="RefSeq" id="WP_050641437.1">
    <property type="nucleotide sequence ID" value="NZ_CABKUE010000009.1"/>
</dbReference>
<feature type="domain" description="Beta-galactosidase trimerisation" evidence="1">
    <location>
        <begin position="409"/>
        <end position="589"/>
    </location>
</feature>
<dbReference type="InterPro" id="IPR028212">
    <property type="entry name" value="GHL6"/>
</dbReference>
<evidence type="ECO:0000259" key="1">
    <source>
        <dbReference type="Pfam" id="PF08532"/>
    </source>
</evidence>
<evidence type="ECO:0000313" key="2">
    <source>
        <dbReference type="EMBL" id="CUO66702.1"/>
    </source>
</evidence>
<dbReference type="InterPro" id="IPR013738">
    <property type="entry name" value="Beta_galactosidase_Trimer"/>
</dbReference>
<name>A0A174GVF3_9FIRM</name>
<dbReference type="InterPro" id="IPR029062">
    <property type="entry name" value="Class_I_gatase-like"/>
</dbReference>
<dbReference type="Gene3D" id="3.20.20.80">
    <property type="entry name" value="Glycosidases"/>
    <property type="match status" value="1"/>
</dbReference>
<dbReference type="GO" id="GO:0005975">
    <property type="term" value="P:carbohydrate metabolic process"/>
    <property type="evidence" value="ECO:0007669"/>
    <property type="project" value="InterPro"/>
</dbReference>
<dbReference type="Pfam" id="PF08532">
    <property type="entry name" value="Glyco_hydro_42M"/>
    <property type="match status" value="1"/>
</dbReference>
<dbReference type="OrthoDB" id="9780891at2"/>
<dbReference type="SUPFAM" id="SSF52317">
    <property type="entry name" value="Class I glutamine amidotransferase-like"/>
    <property type="match status" value="1"/>
</dbReference>
<dbReference type="Proteomes" id="UP000095544">
    <property type="component" value="Unassembled WGS sequence"/>
</dbReference>
<dbReference type="InterPro" id="IPR017853">
    <property type="entry name" value="GH"/>
</dbReference>
<accession>A0A174GVF3</accession>